<dbReference type="EMBL" id="BAAAFZ010000014">
    <property type="protein sequence ID" value="GAA0577004.1"/>
    <property type="molecule type" value="Genomic_DNA"/>
</dbReference>
<dbReference type="RefSeq" id="WP_343894525.1">
    <property type="nucleotide sequence ID" value="NZ_BAAAFZ010000014.1"/>
</dbReference>
<accession>A0ABN1EXM1</accession>
<evidence type="ECO:0000313" key="2">
    <source>
        <dbReference type="Proteomes" id="UP001501588"/>
    </source>
</evidence>
<comment type="caution">
    <text evidence="1">The sequence shown here is derived from an EMBL/GenBank/DDBJ whole genome shotgun (WGS) entry which is preliminary data.</text>
</comment>
<evidence type="ECO:0000313" key="1">
    <source>
        <dbReference type="EMBL" id="GAA0577004.1"/>
    </source>
</evidence>
<organism evidence="1 2">
    <name type="scientific">Craurococcus roseus</name>
    <dbReference type="NCBI Taxonomy" id="77585"/>
    <lineage>
        <taxon>Bacteria</taxon>
        <taxon>Pseudomonadati</taxon>
        <taxon>Pseudomonadota</taxon>
        <taxon>Alphaproteobacteria</taxon>
        <taxon>Acetobacterales</taxon>
        <taxon>Acetobacteraceae</taxon>
        <taxon>Craurococcus</taxon>
    </lineage>
</organism>
<gene>
    <name evidence="1" type="ORF">GCM10009416_14510</name>
</gene>
<dbReference type="Proteomes" id="UP001501588">
    <property type="component" value="Unassembled WGS sequence"/>
</dbReference>
<name>A0ABN1EXM1_9PROT</name>
<reference evidence="1 2" key="1">
    <citation type="journal article" date="2019" name="Int. J. Syst. Evol. Microbiol.">
        <title>The Global Catalogue of Microorganisms (GCM) 10K type strain sequencing project: providing services to taxonomists for standard genome sequencing and annotation.</title>
        <authorList>
            <consortium name="The Broad Institute Genomics Platform"/>
            <consortium name="The Broad Institute Genome Sequencing Center for Infectious Disease"/>
            <person name="Wu L."/>
            <person name="Ma J."/>
        </authorList>
    </citation>
    <scope>NUCLEOTIDE SEQUENCE [LARGE SCALE GENOMIC DNA]</scope>
    <source>
        <strain evidence="1 2">JCM 9933</strain>
    </source>
</reference>
<sequence length="60" mass="6336">MQASNGDHRPAPAEADADALLRARLAVADAAFVAEGVTLGLLLEWAERAPPFDGLPPREQ</sequence>
<keyword evidence="2" id="KW-1185">Reference proteome</keyword>
<protein>
    <submittedName>
        <fullName evidence="1">Uncharacterized protein</fullName>
    </submittedName>
</protein>
<proteinExistence type="predicted"/>